<protein>
    <submittedName>
        <fullName evidence="2">Uncharacterized protein</fullName>
    </submittedName>
</protein>
<keyword evidence="1" id="KW-0472">Membrane</keyword>
<keyword evidence="1" id="KW-1133">Transmembrane helix</keyword>
<evidence type="ECO:0000313" key="3">
    <source>
        <dbReference type="Proteomes" id="UP000601435"/>
    </source>
</evidence>
<dbReference type="EMBL" id="CAJNJA010039797">
    <property type="protein sequence ID" value="CAE7759993.1"/>
    <property type="molecule type" value="Genomic_DNA"/>
</dbReference>
<evidence type="ECO:0000313" key="2">
    <source>
        <dbReference type="EMBL" id="CAE7759993.1"/>
    </source>
</evidence>
<gene>
    <name evidence="2" type="ORF">SNEC2469_LOCUS22102</name>
</gene>
<keyword evidence="3" id="KW-1185">Reference proteome</keyword>
<keyword evidence="1" id="KW-0812">Transmembrane</keyword>
<dbReference type="AlphaFoldDB" id="A0A812XZ07"/>
<feature type="transmembrane region" description="Helical" evidence="1">
    <location>
        <begin position="122"/>
        <end position="150"/>
    </location>
</feature>
<organism evidence="2 3">
    <name type="scientific">Symbiodinium necroappetens</name>
    <dbReference type="NCBI Taxonomy" id="1628268"/>
    <lineage>
        <taxon>Eukaryota</taxon>
        <taxon>Sar</taxon>
        <taxon>Alveolata</taxon>
        <taxon>Dinophyceae</taxon>
        <taxon>Suessiales</taxon>
        <taxon>Symbiodiniaceae</taxon>
        <taxon>Symbiodinium</taxon>
    </lineage>
</organism>
<feature type="transmembrane region" description="Helical" evidence="1">
    <location>
        <begin position="37"/>
        <end position="54"/>
    </location>
</feature>
<evidence type="ECO:0000256" key="1">
    <source>
        <dbReference type="SAM" id="Phobius"/>
    </source>
</evidence>
<comment type="caution">
    <text evidence="2">The sequence shown here is derived from an EMBL/GenBank/DDBJ whole genome shotgun (WGS) entry which is preliminary data.</text>
</comment>
<sequence length="441" mass="49686">MYGPVYPIMAGGAICCFGCASFIFYCGCTAAFIHFQADLLAVCATGVTVGWITRQLHSRYLAALVAIIFCSYIAVRSIIRPSFEFRPFWDVFRDSAVALGISVLFFFISWSELGSTRTGFMALYFLSGLVALGSLVAYYAGVAVPLSFGFSPSIGTFTRWLLFRGGVREGLEEMTEHNTLNKTITFEGTVSHEPGKACVVSWPGKYATAWDHMVASARAGQTSAAVVFLPEGTKNFGKHSRIPTREGLDGRCWCEPLYGEKKPWGCRWWALWIQNVEAAVKHRAELQVYFFAGACGKGKVGSFETAGQENLRREALLKKMRDFEDTDSFRDAEEAGLNKLSRLERYDSSSQYSREKYRLFLQWLPDSERQFLQDSEGLGNSQKAEVAWLEKKGYRYTSVDISRWLKQPRELPEDREHRWAWKPEPNSLVGHPVVCNELPSP</sequence>
<feature type="transmembrane region" description="Helical" evidence="1">
    <location>
        <begin position="60"/>
        <end position="79"/>
    </location>
</feature>
<proteinExistence type="predicted"/>
<dbReference type="Proteomes" id="UP000601435">
    <property type="component" value="Unassembled WGS sequence"/>
</dbReference>
<reference evidence="2" key="1">
    <citation type="submission" date="2021-02" db="EMBL/GenBank/DDBJ databases">
        <authorList>
            <person name="Dougan E. K."/>
            <person name="Rhodes N."/>
            <person name="Thang M."/>
            <person name="Chan C."/>
        </authorList>
    </citation>
    <scope>NUCLEOTIDE SEQUENCE</scope>
</reference>
<feature type="transmembrane region" description="Helical" evidence="1">
    <location>
        <begin position="6"/>
        <end position="25"/>
    </location>
</feature>
<dbReference type="OrthoDB" id="408105at2759"/>
<name>A0A812XZ07_9DINO</name>
<feature type="transmembrane region" description="Helical" evidence="1">
    <location>
        <begin position="91"/>
        <end position="110"/>
    </location>
</feature>
<accession>A0A812XZ07</accession>